<dbReference type="GO" id="GO:0003677">
    <property type="term" value="F:DNA binding"/>
    <property type="evidence" value="ECO:0007669"/>
    <property type="project" value="UniProtKB-UniRule"/>
</dbReference>
<keyword evidence="3" id="KW-1133">Transmembrane helix</keyword>
<reference evidence="5 6" key="1">
    <citation type="submission" date="2015-12" db="EMBL/GenBank/DDBJ databases">
        <authorList>
            <person name="Wibberg D."/>
        </authorList>
    </citation>
    <scope>NUCLEOTIDE SEQUENCE [LARGE SCALE GENOMIC DNA]</scope>
    <source>
        <strain evidence="5">R2091</strain>
    </source>
</reference>
<evidence type="ECO:0000313" key="6">
    <source>
        <dbReference type="Proteomes" id="UP000066661"/>
    </source>
</evidence>
<evidence type="ECO:0000256" key="1">
    <source>
        <dbReference type="ARBA" id="ARBA00023125"/>
    </source>
</evidence>
<name>A0A7U7KEM4_ACIBA</name>
<dbReference type="Gene3D" id="1.10.357.10">
    <property type="entry name" value="Tetracycline Repressor, domain 2"/>
    <property type="match status" value="1"/>
</dbReference>
<dbReference type="SUPFAM" id="SSF46689">
    <property type="entry name" value="Homeodomain-like"/>
    <property type="match status" value="1"/>
</dbReference>
<evidence type="ECO:0000256" key="2">
    <source>
        <dbReference type="PROSITE-ProRule" id="PRU00335"/>
    </source>
</evidence>
<keyword evidence="3" id="KW-0812">Transmembrane</keyword>
<gene>
    <name evidence="5" type="ORF">ABR2091_1882</name>
</gene>
<dbReference type="AlphaFoldDB" id="A0A7U7KEM4"/>
<feature type="transmembrane region" description="Helical" evidence="3">
    <location>
        <begin position="6"/>
        <end position="25"/>
    </location>
</feature>
<feature type="domain" description="HTH tetR-type" evidence="4">
    <location>
        <begin position="41"/>
        <end position="101"/>
    </location>
</feature>
<evidence type="ECO:0000259" key="4">
    <source>
        <dbReference type="PROSITE" id="PS50977"/>
    </source>
</evidence>
<proteinExistence type="predicted"/>
<evidence type="ECO:0000313" key="5">
    <source>
        <dbReference type="EMBL" id="CUW35284.1"/>
    </source>
</evidence>
<dbReference type="EMBL" id="LN997846">
    <property type="protein sequence ID" value="CUW35284.1"/>
    <property type="molecule type" value="Genomic_DNA"/>
</dbReference>
<dbReference type="InterPro" id="IPR001647">
    <property type="entry name" value="HTH_TetR"/>
</dbReference>
<sequence>MHSLYGFAMPFFLPEAAVFYISFIYNNNFYSGKNMPKIVLPTRAVQVVNKSIELFHYNGFHLVGIDRLVKECEVTKATFYNYFHSKERLIEICLIVQKERLKDKVVSVVAYDRSTNAIDKLKKLYLLHTDLDGLYYLLFKAIFETKLTHPKAYITAVRYRTWLTNEIYSLLRALNSDASFADAKLFLYMIEGTIIQGLSLGEVDERVLEVFLRGMGEVECR</sequence>
<keyword evidence="1 2" id="KW-0238">DNA-binding</keyword>
<dbReference type="PRINTS" id="PR00455">
    <property type="entry name" value="HTHTETR"/>
</dbReference>
<dbReference type="InterPro" id="IPR009057">
    <property type="entry name" value="Homeodomain-like_sf"/>
</dbReference>
<protein>
    <recommendedName>
        <fullName evidence="4">HTH tetR-type domain-containing protein</fullName>
    </recommendedName>
</protein>
<evidence type="ECO:0000256" key="3">
    <source>
        <dbReference type="SAM" id="Phobius"/>
    </source>
</evidence>
<dbReference type="Proteomes" id="UP000066661">
    <property type="component" value="Chromosome I"/>
</dbReference>
<dbReference type="PROSITE" id="PS50977">
    <property type="entry name" value="HTH_TETR_2"/>
    <property type="match status" value="1"/>
</dbReference>
<keyword evidence="3" id="KW-0472">Membrane</keyword>
<accession>A0A7U7KEM4</accession>
<organism evidence="5 6">
    <name type="scientific">Acinetobacter baumannii</name>
    <dbReference type="NCBI Taxonomy" id="470"/>
    <lineage>
        <taxon>Bacteria</taxon>
        <taxon>Pseudomonadati</taxon>
        <taxon>Pseudomonadota</taxon>
        <taxon>Gammaproteobacteria</taxon>
        <taxon>Moraxellales</taxon>
        <taxon>Moraxellaceae</taxon>
        <taxon>Acinetobacter</taxon>
        <taxon>Acinetobacter calcoaceticus/baumannii complex</taxon>
    </lineage>
</organism>
<feature type="DNA-binding region" description="H-T-H motif" evidence="2">
    <location>
        <begin position="64"/>
        <end position="83"/>
    </location>
</feature>
<dbReference type="Pfam" id="PF00440">
    <property type="entry name" value="TetR_N"/>
    <property type="match status" value="1"/>
</dbReference>